<dbReference type="GO" id="GO:0071011">
    <property type="term" value="C:precatalytic spliceosome"/>
    <property type="evidence" value="ECO:0007669"/>
    <property type="project" value="TreeGrafter"/>
</dbReference>
<comment type="similarity">
    <text evidence="3">Belongs to the SNUT3 family.</text>
</comment>
<evidence type="ECO:0000256" key="2">
    <source>
        <dbReference type="ARBA" id="ARBA00004123"/>
    </source>
</evidence>
<comment type="subcellular location">
    <subcellularLocation>
        <location evidence="2">Nucleus</location>
    </subcellularLocation>
</comment>
<feature type="region of interest" description="Disordered" evidence="8">
    <location>
        <begin position="221"/>
        <end position="242"/>
    </location>
</feature>
<feature type="compositionally biased region" description="Basic and acidic residues" evidence="8">
    <location>
        <begin position="30"/>
        <end position="49"/>
    </location>
</feature>
<dbReference type="AlphaFoldDB" id="A0A9P4M775"/>
<evidence type="ECO:0000256" key="6">
    <source>
        <dbReference type="ARBA" id="ARBA00023187"/>
    </source>
</evidence>
<proteinExistence type="inferred from homology"/>
<sequence>MSGAVEPPAKRSRRTNSAAMWEQNSNSAQARDRERATPAPTEKTKAIKRERSRSRDRRDGRRDRDRDYKNSRTGGLRDRPKDRDERDMRRERSRSPDRRRGGGGRGGPRDRSRSPQRDDKSNYKRTRSPPRGPRLDRIGDGQRGRDIEPPPKKDTTTNMPSTTGPSVPTSIEPRKTKLMPKSQKADGDVVMADGVEEEEHQTDLEALELIGKVMGFAGFRTTKDTKIPGNDKNYGIHKEKKASYRQYMNRTGGFNRPLSPG</sequence>
<feature type="compositionally biased region" description="Polar residues" evidence="8">
    <location>
        <begin position="156"/>
        <end position="169"/>
    </location>
</feature>
<feature type="compositionally biased region" description="Polar residues" evidence="8">
    <location>
        <begin position="15"/>
        <end position="29"/>
    </location>
</feature>
<protein>
    <recommendedName>
        <fullName evidence="9">U4/U6.U5 small nuclear ribonucleoprotein 27kDa protein domain-containing protein</fullName>
    </recommendedName>
</protein>
<keyword evidence="5" id="KW-0507">mRNA processing</keyword>
<dbReference type="PANTHER" id="PTHR31077:SF1">
    <property type="entry name" value="U4_U6.U5 SMALL NUCLEAR RIBONUCLEOPROTEIN 27 KDA PROTEIN"/>
    <property type="match status" value="1"/>
</dbReference>
<dbReference type="GO" id="GO:0006397">
    <property type="term" value="P:mRNA processing"/>
    <property type="evidence" value="ECO:0007669"/>
    <property type="project" value="UniProtKB-KW"/>
</dbReference>
<dbReference type="InterPro" id="IPR013957">
    <property type="entry name" value="SNRNP27"/>
</dbReference>
<dbReference type="OrthoDB" id="21368at2759"/>
<feature type="compositionally biased region" description="Basic and acidic residues" evidence="8">
    <location>
        <begin position="107"/>
        <end position="122"/>
    </location>
</feature>
<keyword evidence="6" id="KW-0508">mRNA splicing</keyword>
<feature type="domain" description="U4/U6.U5 small nuclear ribonucleoprotein 27kDa protein" evidence="9">
    <location>
        <begin position="209"/>
        <end position="260"/>
    </location>
</feature>
<evidence type="ECO:0000313" key="11">
    <source>
        <dbReference type="Proteomes" id="UP000799772"/>
    </source>
</evidence>
<evidence type="ECO:0000256" key="5">
    <source>
        <dbReference type="ARBA" id="ARBA00022664"/>
    </source>
</evidence>
<evidence type="ECO:0000256" key="4">
    <source>
        <dbReference type="ARBA" id="ARBA00011825"/>
    </source>
</evidence>
<accession>A0A9P4M775</accession>
<organism evidence="10 11">
    <name type="scientific">Rhizodiscina lignyota</name>
    <dbReference type="NCBI Taxonomy" id="1504668"/>
    <lineage>
        <taxon>Eukaryota</taxon>
        <taxon>Fungi</taxon>
        <taxon>Dikarya</taxon>
        <taxon>Ascomycota</taxon>
        <taxon>Pezizomycotina</taxon>
        <taxon>Dothideomycetes</taxon>
        <taxon>Pleosporomycetidae</taxon>
        <taxon>Aulographales</taxon>
        <taxon>Rhizodiscinaceae</taxon>
        <taxon>Rhizodiscina</taxon>
    </lineage>
</organism>
<evidence type="ECO:0000256" key="1">
    <source>
        <dbReference type="ARBA" id="ARBA00003632"/>
    </source>
</evidence>
<gene>
    <name evidence="10" type="ORF">NA57DRAFT_57669</name>
</gene>
<evidence type="ECO:0000256" key="7">
    <source>
        <dbReference type="ARBA" id="ARBA00023242"/>
    </source>
</evidence>
<keyword evidence="11" id="KW-1185">Reference proteome</keyword>
<comment type="function">
    <text evidence="1">May play a role in mRNA splicing.</text>
</comment>
<feature type="compositionally biased region" description="Basic and acidic residues" evidence="8">
    <location>
        <begin position="56"/>
        <end position="100"/>
    </location>
</feature>
<reference evidence="10" key="1">
    <citation type="journal article" date="2020" name="Stud. Mycol.">
        <title>101 Dothideomycetes genomes: a test case for predicting lifestyles and emergence of pathogens.</title>
        <authorList>
            <person name="Haridas S."/>
            <person name="Albert R."/>
            <person name="Binder M."/>
            <person name="Bloem J."/>
            <person name="Labutti K."/>
            <person name="Salamov A."/>
            <person name="Andreopoulos B."/>
            <person name="Baker S."/>
            <person name="Barry K."/>
            <person name="Bills G."/>
            <person name="Bluhm B."/>
            <person name="Cannon C."/>
            <person name="Castanera R."/>
            <person name="Culley D."/>
            <person name="Daum C."/>
            <person name="Ezra D."/>
            <person name="Gonzalez J."/>
            <person name="Henrissat B."/>
            <person name="Kuo A."/>
            <person name="Liang C."/>
            <person name="Lipzen A."/>
            <person name="Lutzoni F."/>
            <person name="Magnuson J."/>
            <person name="Mondo S."/>
            <person name="Nolan M."/>
            <person name="Ohm R."/>
            <person name="Pangilinan J."/>
            <person name="Park H.-J."/>
            <person name="Ramirez L."/>
            <person name="Alfaro M."/>
            <person name="Sun H."/>
            <person name="Tritt A."/>
            <person name="Yoshinaga Y."/>
            <person name="Zwiers L.-H."/>
            <person name="Turgeon B."/>
            <person name="Goodwin S."/>
            <person name="Spatafora J."/>
            <person name="Crous P."/>
            <person name="Grigoriev I."/>
        </authorList>
    </citation>
    <scope>NUCLEOTIDE SEQUENCE</scope>
    <source>
        <strain evidence="10">CBS 133067</strain>
    </source>
</reference>
<evidence type="ECO:0000313" key="10">
    <source>
        <dbReference type="EMBL" id="KAF2097062.1"/>
    </source>
</evidence>
<dbReference type="GO" id="GO:0008380">
    <property type="term" value="P:RNA splicing"/>
    <property type="evidence" value="ECO:0007669"/>
    <property type="project" value="UniProtKB-KW"/>
</dbReference>
<comment type="caution">
    <text evidence="10">The sequence shown here is derived from an EMBL/GenBank/DDBJ whole genome shotgun (WGS) entry which is preliminary data.</text>
</comment>
<dbReference type="Proteomes" id="UP000799772">
    <property type="component" value="Unassembled WGS sequence"/>
</dbReference>
<keyword evidence="7" id="KW-0539">Nucleus</keyword>
<feature type="region of interest" description="Disordered" evidence="8">
    <location>
        <begin position="1"/>
        <end position="186"/>
    </location>
</feature>
<evidence type="ECO:0000256" key="8">
    <source>
        <dbReference type="SAM" id="MobiDB-lite"/>
    </source>
</evidence>
<name>A0A9P4M775_9PEZI</name>
<feature type="compositionally biased region" description="Basic and acidic residues" evidence="8">
    <location>
        <begin position="133"/>
        <end position="155"/>
    </location>
</feature>
<dbReference type="Pfam" id="PF08648">
    <property type="entry name" value="SNRNP27"/>
    <property type="match status" value="1"/>
</dbReference>
<comment type="subunit">
    <text evidence="4">Part of a tri-snRNP complex.</text>
</comment>
<evidence type="ECO:0000259" key="9">
    <source>
        <dbReference type="Pfam" id="PF08648"/>
    </source>
</evidence>
<dbReference type="PANTHER" id="PTHR31077">
    <property type="entry name" value="U4/U6.U5 SMALL NUCLEAR RIBONUCLEOPROTEIN 27 KDA PROTEIN"/>
    <property type="match status" value="1"/>
</dbReference>
<dbReference type="EMBL" id="ML978128">
    <property type="protein sequence ID" value="KAF2097062.1"/>
    <property type="molecule type" value="Genomic_DNA"/>
</dbReference>
<evidence type="ECO:0000256" key="3">
    <source>
        <dbReference type="ARBA" id="ARBA00008218"/>
    </source>
</evidence>